<accession>A0ABS2PGA6</accession>
<feature type="transmembrane region" description="Helical" evidence="1">
    <location>
        <begin position="12"/>
        <end position="36"/>
    </location>
</feature>
<feature type="transmembrane region" description="Helical" evidence="1">
    <location>
        <begin position="42"/>
        <end position="62"/>
    </location>
</feature>
<keyword evidence="1" id="KW-0812">Transmembrane</keyword>
<gene>
    <name evidence="2" type="ORF">JOD17_003389</name>
</gene>
<dbReference type="RefSeq" id="WP_204699035.1">
    <property type="nucleotide sequence ID" value="NZ_JAFBEC010000011.1"/>
</dbReference>
<proteinExistence type="predicted"/>
<dbReference type="InterPro" id="IPR048136">
    <property type="entry name" value="STM3941-like"/>
</dbReference>
<evidence type="ECO:0000313" key="3">
    <source>
        <dbReference type="Proteomes" id="UP000741863"/>
    </source>
</evidence>
<protein>
    <submittedName>
        <fullName evidence="2">Uncharacterized protein</fullName>
    </submittedName>
</protein>
<name>A0ABS2PGA6_9BACL</name>
<organism evidence="2 3">
    <name type="scientific">Geomicrobium sediminis</name>
    <dbReference type="NCBI Taxonomy" id="1347788"/>
    <lineage>
        <taxon>Bacteria</taxon>
        <taxon>Bacillati</taxon>
        <taxon>Bacillota</taxon>
        <taxon>Bacilli</taxon>
        <taxon>Bacillales</taxon>
        <taxon>Geomicrobium</taxon>
    </lineage>
</organism>
<keyword evidence="1" id="KW-0472">Membrane</keyword>
<dbReference type="EMBL" id="JAFBEC010000011">
    <property type="protein sequence ID" value="MBM7634287.1"/>
    <property type="molecule type" value="Genomic_DNA"/>
</dbReference>
<dbReference type="Proteomes" id="UP000741863">
    <property type="component" value="Unassembled WGS sequence"/>
</dbReference>
<evidence type="ECO:0000256" key="1">
    <source>
        <dbReference type="SAM" id="Phobius"/>
    </source>
</evidence>
<evidence type="ECO:0000313" key="2">
    <source>
        <dbReference type="EMBL" id="MBM7634287.1"/>
    </source>
</evidence>
<comment type="caution">
    <text evidence="2">The sequence shown here is derived from an EMBL/GenBank/DDBJ whole genome shotgun (WGS) entry which is preliminary data.</text>
</comment>
<reference evidence="2 3" key="1">
    <citation type="submission" date="2021-01" db="EMBL/GenBank/DDBJ databases">
        <title>Genomic Encyclopedia of Type Strains, Phase IV (KMG-IV): sequencing the most valuable type-strain genomes for metagenomic binning, comparative biology and taxonomic classification.</title>
        <authorList>
            <person name="Goeker M."/>
        </authorList>
    </citation>
    <scope>NUCLEOTIDE SEQUENCE [LARGE SCALE GENOMIC DNA]</scope>
    <source>
        <strain evidence="2 3">DSM 25540</strain>
    </source>
</reference>
<keyword evidence="3" id="KW-1185">Reference proteome</keyword>
<dbReference type="NCBIfam" id="NF041635">
    <property type="entry name" value="STM3941_fam"/>
    <property type="match status" value="1"/>
</dbReference>
<sequence>MIEKSFYLSKKRSYLVIWLSVVSGLIMLFFAFVAWLNPDGEGTLVFSFLAFILFGCGFQIFYNLHQTGPIITLNEEGMMFTVGLVTWEDVQSVRLLHFNLHTVIFFITDDDTKYEHHFSGQIPGYIYDTLTKAGFPVFSLGYQQVTEPKVLLQMLMDKGIPVYDKKGRLMNREHKEVS</sequence>
<keyword evidence="1" id="KW-1133">Transmembrane helix</keyword>